<gene>
    <name evidence="1" type="ORF">ELY38_02650</name>
</gene>
<keyword evidence="2" id="KW-1185">Reference proteome</keyword>
<proteinExistence type="predicted"/>
<evidence type="ECO:0000313" key="1">
    <source>
        <dbReference type="EMBL" id="RUR34508.1"/>
    </source>
</evidence>
<dbReference type="AlphaFoldDB" id="A0A433KXW4"/>
<dbReference type="Proteomes" id="UP000287023">
    <property type="component" value="Unassembled WGS sequence"/>
</dbReference>
<accession>A0A433KXW4</accession>
<dbReference type="EMBL" id="RZHF01000004">
    <property type="protein sequence ID" value="RUR34508.1"/>
    <property type="molecule type" value="Genomic_DNA"/>
</dbReference>
<evidence type="ECO:0000313" key="2">
    <source>
        <dbReference type="Proteomes" id="UP000287023"/>
    </source>
</evidence>
<organism evidence="1 2">
    <name type="scientific">Vreelandella nanhaiensis</name>
    <dbReference type="NCBI Taxonomy" id="1258546"/>
    <lineage>
        <taxon>Bacteria</taxon>
        <taxon>Pseudomonadati</taxon>
        <taxon>Pseudomonadota</taxon>
        <taxon>Gammaproteobacteria</taxon>
        <taxon>Oceanospirillales</taxon>
        <taxon>Halomonadaceae</taxon>
        <taxon>Vreelandella</taxon>
    </lineage>
</organism>
<comment type="caution">
    <text evidence="1">The sequence shown here is derived from an EMBL/GenBank/DDBJ whole genome shotgun (WGS) entry which is preliminary data.</text>
</comment>
<name>A0A433KXW4_9GAMM</name>
<protein>
    <submittedName>
        <fullName evidence="1">Uncharacterized protein</fullName>
    </submittedName>
</protein>
<reference evidence="1 2" key="1">
    <citation type="submission" date="2018-12" db="EMBL/GenBank/DDBJ databases">
        <title>three novel Halomonas strain isolated from plants.</title>
        <authorList>
            <person name="Sun C."/>
        </authorList>
    </citation>
    <scope>NUCLEOTIDE SEQUENCE [LARGE SCALE GENOMIC DNA]</scope>
    <source>
        <strain evidence="1 2">JCM 18142</strain>
    </source>
</reference>
<dbReference type="RefSeq" id="WP_127059953.1">
    <property type="nucleotide sequence ID" value="NZ_RZHF01000004.1"/>
</dbReference>
<sequence>MSAALDELIETNARYVATEPALDPSKRQQRIGALAAEDQMTDGEIVLKRFFYSPVGIQSLDHLLSCWRPGKGRGWTDKRVLTTLEKLLAATLIQEVEGALEMEYELTELAYRHYSEHGRKTT</sequence>